<keyword evidence="1" id="KW-0175">Coiled coil</keyword>
<evidence type="ECO:0000256" key="2">
    <source>
        <dbReference type="SAM" id="MobiDB-lite"/>
    </source>
</evidence>
<feature type="compositionally biased region" description="Polar residues" evidence="2">
    <location>
        <begin position="184"/>
        <end position="197"/>
    </location>
</feature>
<feature type="coiled-coil region" evidence="1">
    <location>
        <begin position="3"/>
        <end position="162"/>
    </location>
</feature>
<reference evidence="4 5" key="1">
    <citation type="journal article" date="2013" name="Curr. Biol.">
        <title>The Genome of the Foraminiferan Reticulomyxa filosa.</title>
        <authorList>
            <person name="Glockner G."/>
            <person name="Hulsmann N."/>
            <person name="Schleicher M."/>
            <person name="Noegel A.A."/>
            <person name="Eichinger L."/>
            <person name="Gallinger C."/>
            <person name="Pawlowski J."/>
            <person name="Sierra R."/>
            <person name="Euteneuer U."/>
            <person name="Pillet L."/>
            <person name="Moustafa A."/>
            <person name="Platzer M."/>
            <person name="Groth M."/>
            <person name="Szafranski K."/>
            <person name="Schliwa M."/>
        </authorList>
    </citation>
    <scope>NUCLEOTIDE SEQUENCE [LARGE SCALE GENOMIC DNA]</scope>
</reference>
<accession>X6NW85</accession>
<feature type="transmembrane region" description="Helical" evidence="3">
    <location>
        <begin position="232"/>
        <end position="251"/>
    </location>
</feature>
<protein>
    <submittedName>
        <fullName evidence="4">Viral A-type inclusion protein</fullName>
    </submittedName>
</protein>
<evidence type="ECO:0000256" key="1">
    <source>
        <dbReference type="SAM" id="Coils"/>
    </source>
</evidence>
<sequence length="355" mass="42154">MQLNTLVSEIEKVKSQMNTQNKNYHGIIEKMYQRINECKQSLENYQRQYHTQLSNTQIYLKEIEQLKSQTARSGNQIQLLQNENLALKRQITQANKNVSQTFEDEKRCHTQTIEQYKQSLTQRQTQVNAMRQELDVSRQELIKTGNKKLKDENLKLRQLSQDMLKSIKFFQQNNSISNKKEQLQGHNTTPHFQSQSRPLEGRSNKDNNELYGQTQCKIKAEDQQTVEGIGGIIFQLSFFPFLNVIVITYGNHHTIQQQYMKETGTRISVKVIKKKIDNIEVCYLFLFFLKILTILVEVYMNEFYSNNKFSTNKIRKYYKMQKQNKKVLKMKKESFKQYVHDHFICKKNILKQGNH</sequence>
<dbReference type="EMBL" id="ASPP01005421">
    <property type="protein sequence ID" value="ETO30570.1"/>
    <property type="molecule type" value="Genomic_DNA"/>
</dbReference>
<name>X6NW85_RETFI</name>
<evidence type="ECO:0000313" key="5">
    <source>
        <dbReference type="Proteomes" id="UP000023152"/>
    </source>
</evidence>
<evidence type="ECO:0000313" key="4">
    <source>
        <dbReference type="EMBL" id="ETO30570.1"/>
    </source>
</evidence>
<proteinExistence type="predicted"/>
<keyword evidence="3" id="KW-1133">Transmembrane helix</keyword>
<keyword evidence="5" id="KW-1185">Reference proteome</keyword>
<dbReference type="Proteomes" id="UP000023152">
    <property type="component" value="Unassembled WGS sequence"/>
</dbReference>
<gene>
    <name evidence="4" type="ORF">RFI_06549</name>
</gene>
<feature type="region of interest" description="Disordered" evidence="2">
    <location>
        <begin position="178"/>
        <end position="206"/>
    </location>
</feature>
<dbReference type="AlphaFoldDB" id="X6NW85"/>
<keyword evidence="3" id="KW-0812">Transmembrane</keyword>
<keyword evidence="3" id="KW-0472">Membrane</keyword>
<comment type="caution">
    <text evidence="4">The sequence shown here is derived from an EMBL/GenBank/DDBJ whole genome shotgun (WGS) entry which is preliminary data.</text>
</comment>
<feature type="transmembrane region" description="Helical" evidence="3">
    <location>
        <begin position="281"/>
        <end position="300"/>
    </location>
</feature>
<organism evidence="4 5">
    <name type="scientific">Reticulomyxa filosa</name>
    <dbReference type="NCBI Taxonomy" id="46433"/>
    <lineage>
        <taxon>Eukaryota</taxon>
        <taxon>Sar</taxon>
        <taxon>Rhizaria</taxon>
        <taxon>Retaria</taxon>
        <taxon>Foraminifera</taxon>
        <taxon>Monothalamids</taxon>
        <taxon>Reticulomyxidae</taxon>
        <taxon>Reticulomyxa</taxon>
    </lineage>
</organism>
<evidence type="ECO:0000256" key="3">
    <source>
        <dbReference type="SAM" id="Phobius"/>
    </source>
</evidence>